<dbReference type="Proteomes" id="UP000592780">
    <property type="component" value="Unassembled WGS sequence"/>
</dbReference>
<proteinExistence type="predicted"/>
<gene>
    <name evidence="1" type="ORF">HDG40_005658</name>
</gene>
<reference evidence="1 2" key="1">
    <citation type="submission" date="2020-08" db="EMBL/GenBank/DDBJ databases">
        <title>Genomic Encyclopedia of Type Strains, Phase IV (KMG-V): Genome sequencing to study the core and pangenomes of soil and plant-associated prokaryotes.</title>
        <authorList>
            <person name="Whitman W."/>
        </authorList>
    </citation>
    <scope>NUCLEOTIDE SEQUENCE [LARGE SCALE GENOMIC DNA]</scope>
    <source>
        <strain evidence="1 2">JPY158</strain>
    </source>
</reference>
<dbReference type="RefSeq" id="WP_184132112.1">
    <property type="nucleotide sequence ID" value="NZ_JACHDD010000009.1"/>
</dbReference>
<organism evidence="1 2">
    <name type="scientific">Paraburkholderia atlantica</name>
    <dbReference type="NCBI Taxonomy" id="2654982"/>
    <lineage>
        <taxon>Bacteria</taxon>
        <taxon>Pseudomonadati</taxon>
        <taxon>Pseudomonadota</taxon>
        <taxon>Betaproteobacteria</taxon>
        <taxon>Burkholderiales</taxon>
        <taxon>Burkholderiaceae</taxon>
        <taxon>Paraburkholderia</taxon>
    </lineage>
</organism>
<protein>
    <submittedName>
        <fullName evidence="1">Uncharacterized protein</fullName>
    </submittedName>
</protein>
<evidence type="ECO:0000313" key="1">
    <source>
        <dbReference type="EMBL" id="MBB5427479.1"/>
    </source>
</evidence>
<accession>A0A7W8V949</accession>
<dbReference type="EMBL" id="JACHDD010000009">
    <property type="protein sequence ID" value="MBB5427479.1"/>
    <property type="molecule type" value="Genomic_DNA"/>
</dbReference>
<name>A0A7W8V949_PARAM</name>
<keyword evidence="2" id="KW-1185">Reference proteome</keyword>
<sequence length="118" mass="13147">MTSDRPIIPARMSVDALKGVAADNGLQVRLTWQWVGRSRHGVLTVIKDDIPIFSERFARSTRVWGRGDETFDLVRTGSNKHIAVMHAVKSLQSLFAQPKKPVIACRRQHGGISDTLVD</sequence>
<dbReference type="AlphaFoldDB" id="A0A7W8V949"/>
<evidence type="ECO:0000313" key="2">
    <source>
        <dbReference type="Proteomes" id="UP000592780"/>
    </source>
</evidence>
<comment type="caution">
    <text evidence="1">The sequence shown here is derived from an EMBL/GenBank/DDBJ whole genome shotgun (WGS) entry which is preliminary data.</text>
</comment>